<evidence type="ECO:0000256" key="2">
    <source>
        <dbReference type="SAM" id="SignalP"/>
    </source>
</evidence>
<protein>
    <recommendedName>
        <fullName evidence="5">YtxH domain-containing protein</fullName>
    </recommendedName>
</protein>
<evidence type="ECO:0000313" key="4">
    <source>
        <dbReference type="Proteomes" id="UP000297149"/>
    </source>
</evidence>
<organism evidence="3 4">
    <name type="scientific">Duncaniella dubosii</name>
    <dbReference type="NCBI Taxonomy" id="2518971"/>
    <lineage>
        <taxon>Bacteria</taxon>
        <taxon>Pseudomonadati</taxon>
        <taxon>Bacteroidota</taxon>
        <taxon>Bacteroidia</taxon>
        <taxon>Bacteroidales</taxon>
        <taxon>Muribaculaceae</taxon>
        <taxon>Duncaniella</taxon>
    </lineage>
</organism>
<feature type="coiled-coil region" evidence="1">
    <location>
        <begin position="107"/>
        <end position="160"/>
    </location>
</feature>
<dbReference type="Gene3D" id="1.10.287.700">
    <property type="entry name" value="Helix hairpin bin"/>
    <property type="match status" value="1"/>
</dbReference>
<sequence>MKKLFLSIAIVGAVMMAACSAEKKAEDKGAELKAKIENCTNPDSLKIYIQQAKDYADKLVKEGKNQAATDFLNEVTPAVQAKDAGAAIGLTGIKLEAQADSTLEAAKDAAKNLADSTKAAVNDAKNAAADKIKDAKDAAADKVNEAKDATKNAIDAAKEKTADAAQKGADKVKDILGQ</sequence>
<feature type="signal peptide" evidence="2">
    <location>
        <begin position="1"/>
        <end position="21"/>
    </location>
</feature>
<keyword evidence="4" id="KW-1185">Reference proteome</keyword>
<dbReference type="RefSeq" id="WP_136415059.1">
    <property type="nucleotide sequence ID" value="NZ_CAXHQF010000045.1"/>
</dbReference>
<feature type="chain" id="PRO_5020647722" description="YtxH domain-containing protein" evidence="2">
    <location>
        <begin position="22"/>
        <end position="178"/>
    </location>
</feature>
<reference evidence="4" key="1">
    <citation type="submission" date="2019-02" db="EMBL/GenBank/DDBJ databases">
        <title>Isolation and identification of novel species under the genus Muribaculum.</title>
        <authorList>
            <person name="Miyake S."/>
            <person name="Ding Y."/>
            <person name="Low A."/>
            <person name="Soh M."/>
            <person name="Seedorf H."/>
        </authorList>
    </citation>
    <scope>NUCLEOTIDE SEQUENCE [LARGE SCALE GENOMIC DNA]</scope>
    <source>
        <strain evidence="4">H5</strain>
    </source>
</reference>
<dbReference type="AlphaFoldDB" id="A0A4P7W3T0"/>
<dbReference type="PROSITE" id="PS51257">
    <property type="entry name" value="PROKAR_LIPOPROTEIN"/>
    <property type="match status" value="1"/>
</dbReference>
<name>A0A4P7W3T0_9BACT</name>
<keyword evidence="2" id="KW-0732">Signal</keyword>
<evidence type="ECO:0000313" key="3">
    <source>
        <dbReference type="EMBL" id="QCD42090.1"/>
    </source>
</evidence>
<gene>
    <name evidence="3" type="ORF">E7747_07275</name>
</gene>
<keyword evidence="1" id="KW-0175">Coiled coil</keyword>
<proteinExistence type="predicted"/>
<evidence type="ECO:0000256" key="1">
    <source>
        <dbReference type="SAM" id="Coils"/>
    </source>
</evidence>
<dbReference type="KEGG" id="ddb:E7747_07275"/>
<dbReference type="EMBL" id="CP039396">
    <property type="protein sequence ID" value="QCD42090.1"/>
    <property type="molecule type" value="Genomic_DNA"/>
</dbReference>
<accession>A0A4P7W3T0</accession>
<dbReference type="Proteomes" id="UP000297149">
    <property type="component" value="Chromosome"/>
</dbReference>
<evidence type="ECO:0008006" key="5">
    <source>
        <dbReference type="Google" id="ProtNLM"/>
    </source>
</evidence>